<evidence type="ECO:0000313" key="2">
    <source>
        <dbReference type="Proteomes" id="UP000003039"/>
    </source>
</evidence>
<dbReference type="eggNOG" id="ENOG502ZEUC">
    <property type="taxonomic scope" value="Bacteria"/>
</dbReference>
<dbReference type="OrthoDB" id="8818285at2"/>
<gene>
    <name evidence="1" type="ORF">CtesDRAFT_PD1602</name>
</gene>
<evidence type="ECO:0000313" key="1">
    <source>
        <dbReference type="EMBL" id="EED66656.1"/>
    </source>
</evidence>
<protein>
    <submittedName>
        <fullName evidence="1">Uncharacterized protein</fullName>
    </submittedName>
</protein>
<proteinExistence type="predicted"/>
<dbReference type="EMBL" id="AAUJ02000001">
    <property type="protein sequence ID" value="EED66656.1"/>
    <property type="molecule type" value="Genomic_DNA"/>
</dbReference>
<sequence>MTDESPIHTAHKRVCQAFLRHWKAHDNAYPKLIKRPPEALRQFNIVNSLGKPNELWGVPIEIAPNTTGVMIAVDGTAMPLVEGY</sequence>
<comment type="caution">
    <text evidence="1">The sequence shown here is derived from an EMBL/GenBank/DDBJ whole genome shotgun (WGS) entry which is preliminary data.</text>
</comment>
<dbReference type="Proteomes" id="UP000003039">
    <property type="component" value="Unassembled WGS sequence"/>
</dbReference>
<dbReference type="AlphaFoldDB" id="B7X3H5"/>
<name>B7X3H5_COMTK</name>
<reference evidence="1 2" key="1">
    <citation type="journal article" date="2004" name="Appl. Environ. Microbiol.">
        <title>Mineralization of individual congeners of linear alkylbenzenesulfonate by defined pairs of heterotrophic bacteria.</title>
        <authorList>
            <person name="Schleheck D."/>
            <person name="Knepper T.P."/>
            <person name="Fischer K."/>
            <person name="Cook A.M."/>
        </authorList>
    </citation>
    <scope>NUCLEOTIDE SEQUENCE [LARGE SCALE GENOMIC DNA]</scope>
    <source>
        <strain evidence="2">DSM 14576 / KF-1</strain>
    </source>
</reference>
<organism evidence="1 2">
    <name type="scientific">Comamonas testosteroni (strain DSM 14576 / KF-1)</name>
    <name type="common">Pseudomonas testosteroni</name>
    <dbReference type="NCBI Taxonomy" id="399795"/>
    <lineage>
        <taxon>Bacteria</taxon>
        <taxon>Pseudomonadati</taxon>
        <taxon>Pseudomonadota</taxon>
        <taxon>Betaproteobacteria</taxon>
        <taxon>Burkholderiales</taxon>
        <taxon>Comamonadaceae</taxon>
        <taxon>Comamonas</taxon>
    </lineage>
</organism>
<accession>B7X3H5</accession>
<dbReference type="RefSeq" id="WP_003053668.1">
    <property type="nucleotide sequence ID" value="NZ_AAUJ02000001.1"/>
</dbReference>